<dbReference type="Gene3D" id="3.80.10.10">
    <property type="entry name" value="Ribonuclease Inhibitor"/>
    <property type="match status" value="2"/>
</dbReference>
<reference evidence="2 3" key="1">
    <citation type="submission" date="2018-07" db="EMBL/GenBank/DDBJ databases">
        <title>Genome sequences of six Lactobacillus spp. isolated from bumble bee guts.</title>
        <authorList>
            <person name="Motta E.V.S."/>
            <person name="Moran N.A."/>
        </authorList>
    </citation>
    <scope>NUCLEOTIDE SEQUENCE [LARGE SCALE GENOMIC DNA]</scope>
    <source>
        <strain evidence="2 3">BI-1.1</strain>
    </source>
</reference>
<dbReference type="InterPro" id="IPR011889">
    <property type="entry name" value="Liste_lipo_26"/>
</dbReference>
<protein>
    <recommendedName>
        <fullName evidence="4">BspA family leucine-rich repeat surface protein</fullName>
    </recommendedName>
</protein>
<dbReference type="InterPro" id="IPR005046">
    <property type="entry name" value="DUF285"/>
</dbReference>
<dbReference type="AlphaFoldDB" id="A0A417ZJ57"/>
<keyword evidence="3" id="KW-1185">Reference proteome</keyword>
<evidence type="ECO:0000313" key="3">
    <source>
        <dbReference type="Proteomes" id="UP000284109"/>
    </source>
</evidence>
<dbReference type="InterPro" id="IPR032675">
    <property type="entry name" value="LRR_dom_sf"/>
</dbReference>
<dbReference type="PROSITE" id="PS51257">
    <property type="entry name" value="PROKAR_LIPOPROTEIN"/>
    <property type="match status" value="1"/>
</dbReference>
<gene>
    <name evidence="2" type="ORF">DS831_01440</name>
</gene>
<feature type="chain" id="PRO_5039663738" description="BspA family leucine-rich repeat surface protein" evidence="1">
    <location>
        <begin position="21"/>
        <end position="648"/>
    </location>
</feature>
<proteinExistence type="predicted"/>
<sequence>MKNWTLVFYGLMMTWGCLFGSASCIQASSNSTSLKLQLVQDNSWWEIDKNHVLTIHSCQINLDAQKEKDWPWHNQAAQITKIIIEPEVTAQKSLHEMFAYMPKLEKIEGLENLDTAEVTDLGGLFKDDTRLQTIDINSFDTKKVVDMTFMFDNCRAITRLNLANLTIPETSDTGGMFRNMTNLWQLTLGAQIVFTKDPLLPPAPGNDRRLPIGDNYNHTSRWQEVGTGQPENPLGKWRTAANIYKLYDPSAQRSSRTFVWDQAWWNFNSQTHTLTLYQKELESTATDNNYWPWQAQHHQAIQTVVIKPKVKIKGSLRALFFGLTEVKRYFGLENLDTSQATDMSDMFYDNASLTQLDVSTFQTANVENFSEMFSLCSQLQTLNVSNFNTSKATNMLKMFDIMPQLQTLDLSTWDMRQVQNTDKMLMNTNSLWQLTLGAQTRFPNNPGIGTVPIQQVIPSHPNFESEGPLWQVVAQGLPLQPLGPHLTNDEIWSQYQNSNAFAQTYVWASKPLGYLTLAAVPPQLDFGRQIIPTSEHSYYTATNQCFEVWDTRVEREKEPSWQLLAFASPLVQTDNSQHQILDTFRYQGQIFNQQQPVILHQQQSQAAQSKYTWSYPPQAGIVLNIHPQTIPQSGSYQATITYELQNSL</sequence>
<name>A0A417ZJ57_9LACO</name>
<organism evidence="2 3">
    <name type="scientific">Bombilactobacillus bombi</name>
    <dbReference type="NCBI Taxonomy" id="1303590"/>
    <lineage>
        <taxon>Bacteria</taxon>
        <taxon>Bacillati</taxon>
        <taxon>Bacillota</taxon>
        <taxon>Bacilli</taxon>
        <taxon>Lactobacillales</taxon>
        <taxon>Lactobacillaceae</taxon>
        <taxon>Bombilactobacillus</taxon>
    </lineage>
</organism>
<dbReference type="EMBL" id="QOCR01000001">
    <property type="protein sequence ID" value="RHW52022.1"/>
    <property type="molecule type" value="Genomic_DNA"/>
</dbReference>
<evidence type="ECO:0000313" key="2">
    <source>
        <dbReference type="EMBL" id="RHW52022.1"/>
    </source>
</evidence>
<evidence type="ECO:0008006" key="4">
    <source>
        <dbReference type="Google" id="ProtNLM"/>
    </source>
</evidence>
<evidence type="ECO:0000256" key="1">
    <source>
        <dbReference type="SAM" id="SignalP"/>
    </source>
</evidence>
<dbReference type="OrthoDB" id="370441at2"/>
<feature type="signal peptide" evidence="1">
    <location>
        <begin position="1"/>
        <end position="20"/>
    </location>
</feature>
<dbReference type="Pfam" id="PF03382">
    <property type="entry name" value="DUF285"/>
    <property type="match status" value="2"/>
</dbReference>
<dbReference type="Proteomes" id="UP000284109">
    <property type="component" value="Unassembled WGS sequence"/>
</dbReference>
<comment type="caution">
    <text evidence="2">The sequence shown here is derived from an EMBL/GenBank/DDBJ whole genome shotgun (WGS) entry which is preliminary data.</text>
</comment>
<accession>A0A417ZJ57</accession>
<keyword evidence="1" id="KW-0732">Signal</keyword>
<dbReference type="SUPFAM" id="SSF52058">
    <property type="entry name" value="L domain-like"/>
    <property type="match status" value="1"/>
</dbReference>
<dbReference type="NCBIfam" id="TIGR02167">
    <property type="entry name" value="Liste_lipo_26"/>
    <property type="match status" value="4"/>
</dbReference>
<dbReference type="RefSeq" id="WP_118899692.1">
    <property type="nucleotide sequence ID" value="NZ_QOCR01000001.1"/>
</dbReference>